<dbReference type="OrthoDB" id="1937703at2"/>
<dbReference type="EMBL" id="QLMH01000001">
    <property type="protein sequence ID" value="RAK23052.1"/>
    <property type="molecule type" value="Genomic_DNA"/>
</dbReference>
<organism evidence="2 3">
    <name type="scientific">Paranoxybacillus vitaminiphilus</name>
    <dbReference type="NCBI Taxonomy" id="581036"/>
    <lineage>
        <taxon>Bacteria</taxon>
        <taxon>Bacillati</taxon>
        <taxon>Bacillota</taxon>
        <taxon>Bacilli</taxon>
        <taxon>Bacillales</taxon>
        <taxon>Anoxybacillaceae</taxon>
        <taxon>Paranoxybacillus</taxon>
    </lineage>
</organism>
<dbReference type="Proteomes" id="UP000248555">
    <property type="component" value="Unassembled WGS sequence"/>
</dbReference>
<proteinExistence type="predicted"/>
<protein>
    <submittedName>
        <fullName evidence="2">Uncharacterized protein</fullName>
    </submittedName>
</protein>
<evidence type="ECO:0000256" key="1">
    <source>
        <dbReference type="SAM" id="MobiDB-lite"/>
    </source>
</evidence>
<dbReference type="AlphaFoldDB" id="A0A327YR88"/>
<accession>A0A327YR88</accession>
<keyword evidence="3" id="KW-1185">Reference proteome</keyword>
<feature type="compositionally biased region" description="Basic and acidic residues" evidence="1">
    <location>
        <begin position="85"/>
        <end position="100"/>
    </location>
</feature>
<evidence type="ECO:0000313" key="3">
    <source>
        <dbReference type="Proteomes" id="UP000248555"/>
    </source>
</evidence>
<comment type="caution">
    <text evidence="2">The sequence shown here is derived from an EMBL/GenBank/DDBJ whole genome shotgun (WGS) entry which is preliminary data.</text>
</comment>
<feature type="region of interest" description="Disordered" evidence="1">
    <location>
        <begin position="69"/>
        <end position="100"/>
    </location>
</feature>
<sequence length="100" mass="11782">MQRKSFSISFRKKFEHVYAFLLEKKNNGENVSDYICHLIEHDMNKMSGKNDDLEEKVREILQKITKSSHSLEPNYAKEVDDDLSADQKHDPSHLIDKLFD</sequence>
<dbReference type="RefSeq" id="WP_111643435.1">
    <property type="nucleotide sequence ID" value="NZ_QLMH01000001.1"/>
</dbReference>
<reference evidence="2 3" key="1">
    <citation type="submission" date="2018-06" db="EMBL/GenBank/DDBJ databases">
        <title>Genomic Encyclopedia of Type Strains, Phase III (KMG-III): the genomes of soil and plant-associated and newly described type strains.</title>
        <authorList>
            <person name="Whitman W."/>
        </authorList>
    </citation>
    <scope>NUCLEOTIDE SEQUENCE [LARGE SCALE GENOMIC DNA]</scope>
    <source>
        <strain evidence="2 3">CGMCC 1.8979</strain>
    </source>
</reference>
<evidence type="ECO:0000313" key="2">
    <source>
        <dbReference type="EMBL" id="RAK23052.1"/>
    </source>
</evidence>
<name>A0A327YR88_9BACL</name>
<gene>
    <name evidence="2" type="ORF">B0I26_1013</name>
</gene>